<name>A0ABW8MX31_9BURK</name>
<dbReference type="Proteomes" id="UP001620514">
    <property type="component" value="Unassembled WGS sequence"/>
</dbReference>
<dbReference type="EMBL" id="JBIYDN010000047">
    <property type="protein sequence ID" value="MFK4448265.1"/>
    <property type="molecule type" value="Genomic_DNA"/>
</dbReference>
<organism evidence="1 2">
    <name type="scientific">Caballeronia udeis</name>
    <dbReference type="NCBI Taxonomy" id="1232866"/>
    <lineage>
        <taxon>Bacteria</taxon>
        <taxon>Pseudomonadati</taxon>
        <taxon>Pseudomonadota</taxon>
        <taxon>Betaproteobacteria</taxon>
        <taxon>Burkholderiales</taxon>
        <taxon>Burkholderiaceae</taxon>
        <taxon>Caballeronia</taxon>
    </lineage>
</organism>
<evidence type="ECO:0000313" key="2">
    <source>
        <dbReference type="Proteomes" id="UP001620514"/>
    </source>
</evidence>
<protein>
    <submittedName>
        <fullName evidence="1">Acyl-CoA reductase-like NAD-dependent aldehyde dehydrogenase</fullName>
    </submittedName>
</protein>
<proteinExistence type="predicted"/>
<accession>A0ABW8MX31</accession>
<gene>
    <name evidence="1" type="ORF">ABH943_008309</name>
</gene>
<evidence type="ECO:0000313" key="1">
    <source>
        <dbReference type="EMBL" id="MFK4448265.1"/>
    </source>
</evidence>
<sequence>MKLRCASLFEQSAYIGGVWVDNTSLPRVPVMNPSSHEIIGSVP</sequence>
<keyword evidence="2" id="KW-1185">Reference proteome</keyword>
<reference evidence="1 2" key="1">
    <citation type="submission" date="2024-11" db="EMBL/GenBank/DDBJ databases">
        <title>Using genomics to understand microbial adaptation to soil warming.</title>
        <authorList>
            <person name="Deangelis K.M. PhD."/>
        </authorList>
    </citation>
    <scope>NUCLEOTIDE SEQUENCE [LARGE SCALE GENOMIC DNA]</scope>
    <source>
        <strain evidence="1 2">GAS97</strain>
    </source>
</reference>
<comment type="caution">
    <text evidence="1">The sequence shown here is derived from an EMBL/GenBank/DDBJ whole genome shotgun (WGS) entry which is preliminary data.</text>
</comment>